<sequence>MLFHPIAILALTGAAFAAPAASATNLTDVNVYSKASGYKPCIIRQPKCCPSNIVGFTLSGPPTLKCVDPESTKSQSKFLSSCEEKNLIPYCCTPEIPLIGSKCRRILKE</sequence>
<proteinExistence type="predicted"/>
<evidence type="ECO:0000313" key="4">
    <source>
        <dbReference type="Proteomes" id="UP001175261"/>
    </source>
</evidence>
<evidence type="ECO:0000256" key="1">
    <source>
        <dbReference type="ARBA" id="ARBA00023157"/>
    </source>
</evidence>
<keyword evidence="1" id="KW-1015">Disulfide bond</keyword>
<dbReference type="Gene3D" id="3.20.120.10">
    <property type="entry name" value="Hydrophobin"/>
    <property type="match status" value="1"/>
</dbReference>
<dbReference type="GO" id="GO:0005576">
    <property type="term" value="C:extracellular region"/>
    <property type="evidence" value="ECO:0007669"/>
    <property type="project" value="InterPro"/>
</dbReference>
<dbReference type="AlphaFoldDB" id="A0AA39GRJ8"/>
<name>A0AA39GRJ8_SARSR</name>
<dbReference type="Proteomes" id="UP001175261">
    <property type="component" value="Unassembled WGS sequence"/>
</dbReference>
<evidence type="ECO:0000313" key="3">
    <source>
        <dbReference type="EMBL" id="KAK0391826.1"/>
    </source>
</evidence>
<feature type="chain" id="PRO_5041305330" description="Hydrophobin" evidence="2">
    <location>
        <begin position="18"/>
        <end position="109"/>
    </location>
</feature>
<feature type="signal peptide" evidence="2">
    <location>
        <begin position="1"/>
        <end position="17"/>
    </location>
</feature>
<gene>
    <name evidence="3" type="ORF">NLU13_1325</name>
</gene>
<comment type="caution">
    <text evidence="3">The sequence shown here is derived from an EMBL/GenBank/DDBJ whole genome shotgun (WGS) entry which is preliminary data.</text>
</comment>
<dbReference type="InterPro" id="IPR036686">
    <property type="entry name" value="Class_II_Hydrophobin_sf"/>
</dbReference>
<evidence type="ECO:0000256" key="2">
    <source>
        <dbReference type="SAM" id="SignalP"/>
    </source>
</evidence>
<reference evidence="3" key="1">
    <citation type="submission" date="2022-10" db="EMBL/GenBank/DDBJ databases">
        <title>Determination and structural analysis of whole genome sequence of Sarocladium strictum F4-1.</title>
        <authorList>
            <person name="Hu L."/>
            <person name="Jiang Y."/>
        </authorList>
    </citation>
    <scope>NUCLEOTIDE SEQUENCE</scope>
    <source>
        <strain evidence="3">F4-1</strain>
    </source>
</reference>
<keyword evidence="2" id="KW-0732">Signal</keyword>
<evidence type="ECO:0008006" key="5">
    <source>
        <dbReference type="Google" id="ProtNLM"/>
    </source>
</evidence>
<organism evidence="3 4">
    <name type="scientific">Sarocladium strictum</name>
    <name type="common">Black bundle disease fungus</name>
    <name type="synonym">Acremonium strictum</name>
    <dbReference type="NCBI Taxonomy" id="5046"/>
    <lineage>
        <taxon>Eukaryota</taxon>
        <taxon>Fungi</taxon>
        <taxon>Dikarya</taxon>
        <taxon>Ascomycota</taxon>
        <taxon>Pezizomycotina</taxon>
        <taxon>Sordariomycetes</taxon>
        <taxon>Hypocreomycetidae</taxon>
        <taxon>Hypocreales</taxon>
        <taxon>Sarocladiaceae</taxon>
        <taxon>Sarocladium</taxon>
    </lineage>
</organism>
<dbReference type="EMBL" id="JAPDFR010000001">
    <property type="protein sequence ID" value="KAK0391826.1"/>
    <property type="molecule type" value="Genomic_DNA"/>
</dbReference>
<keyword evidence="4" id="KW-1185">Reference proteome</keyword>
<accession>A0AA39GRJ8</accession>
<protein>
    <recommendedName>
        <fullName evidence="5">Hydrophobin</fullName>
    </recommendedName>
</protein>